<keyword evidence="3" id="KW-0378">Hydrolase</keyword>
<dbReference type="AlphaFoldDB" id="A0A918GSZ8"/>
<sequence>MPVAHVNGINLGYDDHGSGEPVVMITGTAAPGRIWRAHQVPALKAAGYRVVTVDNRGIPPTDLCEEGFTLDDMAADVAALITHLDAGPCRVVGFSLGGIIVQELLLARPDLVSQAVLIASCGRADALITAMSAADLALADSGITLPARYAAYVQALQNLSPDTLNDEEQLQDWLSVLELSPPSPAAVRGQLGLQLIGNRLPAYRRITVPCQVIGFRDDLIARPALVRELARHIPGAAYAEIPGCGHYGCLEKPDAVNEIITAFFTRN</sequence>
<evidence type="ECO:0000259" key="2">
    <source>
        <dbReference type="Pfam" id="PF12697"/>
    </source>
</evidence>
<keyword evidence="4" id="KW-1185">Reference proteome</keyword>
<evidence type="ECO:0000256" key="1">
    <source>
        <dbReference type="ARBA" id="ARBA00022559"/>
    </source>
</evidence>
<evidence type="ECO:0000313" key="3">
    <source>
        <dbReference type="EMBL" id="GGS60251.1"/>
    </source>
</evidence>
<reference evidence="3" key="2">
    <citation type="submission" date="2020-09" db="EMBL/GenBank/DDBJ databases">
        <authorList>
            <person name="Sun Q."/>
            <person name="Ohkuma M."/>
        </authorList>
    </citation>
    <scope>NUCLEOTIDE SEQUENCE</scope>
    <source>
        <strain evidence="3">JCM 4234</strain>
    </source>
</reference>
<protein>
    <submittedName>
        <fullName evidence="3">Hydrolase</fullName>
    </submittedName>
</protein>
<dbReference type="InterPro" id="IPR029058">
    <property type="entry name" value="AB_hydrolase_fold"/>
</dbReference>
<dbReference type="GO" id="GO:0046503">
    <property type="term" value="P:glycerolipid catabolic process"/>
    <property type="evidence" value="ECO:0007669"/>
    <property type="project" value="TreeGrafter"/>
</dbReference>
<accession>A0A918GSZ8</accession>
<proteinExistence type="predicted"/>
<reference evidence="3" key="1">
    <citation type="journal article" date="2014" name="Int. J. Syst. Evol. Microbiol.">
        <title>Complete genome sequence of Corynebacterium casei LMG S-19264T (=DSM 44701T), isolated from a smear-ripened cheese.</title>
        <authorList>
            <consortium name="US DOE Joint Genome Institute (JGI-PGF)"/>
            <person name="Walter F."/>
            <person name="Albersmeier A."/>
            <person name="Kalinowski J."/>
            <person name="Ruckert C."/>
        </authorList>
    </citation>
    <scope>NUCLEOTIDE SEQUENCE</scope>
    <source>
        <strain evidence="3">JCM 4234</strain>
    </source>
</reference>
<dbReference type="GO" id="GO:0004601">
    <property type="term" value="F:peroxidase activity"/>
    <property type="evidence" value="ECO:0007669"/>
    <property type="project" value="UniProtKB-KW"/>
</dbReference>
<dbReference type="PANTHER" id="PTHR43433:SF5">
    <property type="entry name" value="AB HYDROLASE-1 DOMAIN-CONTAINING PROTEIN"/>
    <property type="match status" value="1"/>
</dbReference>
<comment type="caution">
    <text evidence="3">The sequence shown here is derived from an EMBL/GenBank/DDBJ whole genome shotgun (WGS) entry which is preliminary data.</text>
</comment>
<dbReference type="PRINTS" id="PR00412">
    <property type="entry name" value="EPOXHYDRLASE"/>
</dbReference>
<gene>
    <name evidence="3" type="ORF">GCM10010238_56690</name>
</gene>
<dbReference type="Proteomes" id="UP000653493">
    <property type="component" value="Unassembled WGS sequence"/>
</dbReference>
<name>A0A918GSZ8_STRGD</name>
<evidence type="ECO:0000313" key="4">
    <source>
        <dbReference type="Proteomes" id="UP000653493"/>
    </source>
</evidence>
<keyword evidence="1" id="KW-0560">Oxidoreductase</keyword>
<dbReference type="SUPFAM" id="SSF53474">
    <property type="entry name" value="alpha/beta-Hydrolases"/>
    <property type="match status" value="1"/>
</dbReference>
<dbReference type="PANTHER" id="PTHR43433">
    <property type="entry name" value="HYDROLASE, ALPHA/BETA FOLD FAMILY PROTEIN"/>
    <property type="match status" value="1"/>
</dbReference>
<keyword evidence="1" id="KW-0575">Peroxidase</keyword>
<dbReference type="EMBL" id="BMSL01000024">
    <property type="protein sequence ID" value="GGS60251.1"/>
    <property type="molecule type" value="Genomic_DNA"/>
</dbReference>
<dbReference type="InterPro" id="IPR050471">
    <property type="entry name" value="AB_hydrolase"/>
</dbReference>
<dbReference type="InterPro" id="IPR000639">
    <property type="entry name" value="Epox_hydrolase-like"/>
</dbReference>
<dbReference type="GO" id="GO:0004806">
    <property type="term" value="F:triacylglycerol lipase activity"/>
    <property type="evidence" value="ECO:0007669"/>
    <property type="project" value="TreeGrafter"/>
</dbReference>
<feature type="domain" description="AB hydrolase-1" evidence="2">
    <location>
        <begin position="22"/>
        <end position="258"/>
    </location>
</feature>
<dbReference type="Gene3D" id="3.40.50.1820">
    <property type="entry name" value="alpha/beta hydrolase"/>
    <property type="match status" value="1"/>
</dbReference>
<dbReference type="InterPro" id="IPR000073">
    <property type="entry name" value="AB_hydrolase_1"/>
</dbReference>
<organism evidence="3 4">
    <name type="scientific">Streptomyces griseoviridis</name>
    <dbReference type="NCBI Taxonomy" id="45398"/>
    <lineage>
        <taxon>Bacteria</taxon>
        <taxon>Bacillati</taxon>
        <taxon>Actinomycetota</taxon>
        <taxon>Actinomycetes</taxon>
        <taxon>Kitasatosporales</taxon>
        <taxon>Streptomycetaceae</taxon>
        <taxon>Streptomyces</taxon>
    </lineage>
</organism>
<dbReference type="Pfam" id="PF12697">
    <property type="entry name" value="Abhydrolase_6"/>
    <property type="match status" value="1"/>
</dbReference>